<dbReference type="EMBL" id="CP098502">
    <property type="protein sequence ID" value="UTI65354.1"/>
    <property type="molecule type" value="Genomic_DNA"/>
</dbReference>
<dbReference type="InterPro" id="IPR042070">
    <property type="entry name" value="PucR_C-HTH_sf"/>
</dbReference>
<name>A0ABY5DWP5_9ACTN</name>
<reference evidence="5 6" key="1">
    <citation type="submission" date="2022-06" db="EMBL/GenBank/DDBJ databases">
        <title>Paraconexibacter antarcticus.</title>
        <authorList>
            <person name="Kim C.S."/>
        </authorList>
    </citation>
    <scope>NUCLEOTIDE SEQUENCE [LARGE SCALE GENOMIC DNA]</scope>
    <source>
        <strain evidence="5 6">02-257</strain>
    </source>
</reference>
<dbReference type="InterPro" id="IPR041522">
    <property type="entry name" value="CdaR_GGDEF"/>
</dbReference>
<dbReference type="InterPro" id="IPR025751">
    <property type="entry name" value="RsbRD_N_dom"/>
</dbReference>
<evidence type="ECO:0000256" key="1">
    <source>
        <dbReference type="ARBA" id="ARBA00006754"/>
    </source>
</evidence>
<evidence type="ECO:0000313" key="5">
    <source>
        <dbReference type="EMBL" id="UTI65354.1"/>
    </source>
</evidence>
<organism evidence="5 6">
    <name type="scientific">Paraconexibacter antarcticus</name>
    <dbReference type="NCBI Taxonomy" id="2949664"/>
    <lineage>
        <taxon>Bacteria</taxon>
        <taxon>Bacillati</taxon>
        <taxon>Actinomycetota</taxon>
        <taxon>Thermoleophilia</taxon>
        <taxon>Solirubrobacterales</taxon>
        <taxon>Paraconexibacteraceae</taxon>
        <taxon>Paraconexibacter</taxon>
    </lineage>
</organism>
<dbReference type="PANTHER" id="PTHR33744:SF1">
    <property type="entry name" value="DNA-BINDING TRANSCRIPTIONAL ACTIVATOR ADER"/>
    <property type="match status" value="1"/>
</dbReference>
<evidence type="ECO:0000259" key="4">
    <source>
        <dbReference type="Pfam" id="PF17853"/>
    </source>
</evidence>
<dbReference type="Gene3D" id="1.10.10.2840">
    <property type="entry name" value="PucR C-terminal helix-turn-helix domain"/>
    <property type="match status" value="1"/>
</dbReference>
<evidence type="ECO:0000313" key="6">
    <source>
        <dbReference type="Proteomes" id="UP001056035"/>
    </source>
</evidence>
<dbReference type="RefSeq" id="WP_254572035.1">
    <property type="nucleotide sequence ID" value="NZ_CP098502.1"/>
</dbReference>
<protein>
    <submittedName>
        <fullName evidence="5">Helix-turn-helix domain-containing protein</fullName>
    </submittedName>
</protein>
<dbReference type="Pfam" id="PF13556">
    <property type="entry name" value="HTH_30"/>
    <property type="match status" value="1"/>
</dbReference>
<feature type="domain" description="RsbT co-antagonist protein RsbRD N-terminal" evidence="3">
    <location>
        <begin position="36"/>
        <end position="177"/>
    </location>
</feature>
<dbReference type="Proteomes" id="UP001056035">
    <property type="component" value="Chromosome"/>
</dbReference>
<keyword evidence="6" id="KW-1185">Reference proteome</keyword>
<dbReference type="Pfam" id="PF14361">
    <property type="entry name" value="RsbRD_N"/>
    <property type="match status" value="1"/>
</dbReference>
<feature type="domain" description="CdaR GGDEF-like" evidence="4">
    <location>
        <begin position="193"/>
        <end position="309"/>
    </location>
</feature>
<evidence type="ECO:0000259" key="3">
    <source>
        <dbReference type="Pfam" id="PF14361"/>
    </source>
</evidence>
<evidence type="ECO:0000259" key="2">
    <source>
        <dbReference type="Pfam" id="PF13556"/>
    </source>
</evidence>
<dbReference type="PANTHER" id="PTHR33744">
    <property type="entry name" value="CARBOHYDRATE DIACID REGULATOR"/>
    <property type="match status" value="1"/>
</dbReference>
<gene>
    <name evidence="5" type="ORF">NBH00_03870</name>
</gene>
<sequence length="421" mass="45656">MKRVGEPMLGTVPRRSPACEALITRIAGRIENRVDPIADRMIERVMAEMDLGTEDEDLHEDLLAAARGSVALITAMARTWTDPRVVPVPHDALVWARGLVARGLAIDALLRVYRIGQSGYHEVWHRELLASGEDPALLLEAMAAMAAFTFTWVDAISLPLVRAHEDERVRRLRSADAIRSETVQALLAGAPIDVVTAEARLGYRLARAHVALIAWLEPDAPAEALDALDEHVGAATSALARPGTRPLLLREAPRIAFAWVVPDTTVADAAARMTARLEGTGVRVCLGAAGDGPDGFRSSHDQARRARRVARLLHLEAPVVAYPEVAVADLLTQDIDAARALARTTLGPLAGDDAHARRLLSTLQAFLQEGRSYARTARRLGVHENTVSYRVRRALETAGAADTDALWVAVQLAPLLRPEHP</sequence>
<dbReference type="InterPro" id="IPR051448">
    <property type="entry name" value="CdaR-like_regulators"/>
</dbReference>
<feature type="domain" description="PucR C-terminal helix-turn-helix" evidence="2">
    <location>
        <begin position="359"/>
        <end position="399"/>
    </location>
</feature>
<accession>A0ABY5DWP5</accession>
<proteinExistence type="inferred from homology"/>
<comment type="similarity">
    <text evidence="1">Belongs to the CdaR family.</text>
</comment>
<dbReference type="InterPro" id="IPR025736">
    <property type="entry name" value="PucR_C-HTH_dom"/>
</dbReference>
<dbReference type="Pfam" id="PF17853">
    <property type="entry name" value="GGDEF_2"/>
    <property type="match status" value="1"/>
</dbReference>